<proteinExistence type="predicted"/>
<evidence type="ECO:0000313" key="3">
    <source>
        <dbReference type="Proteomes" id="UP001212152"/>
    </source>
</evidence>
<organism evidence="2 3">
    <name type="scientific">Geranomyces variabilis</name>
    <dbReference type="NCBI Taxonomy" id="109894"/>
    <lineage>
        <taxon>Eukaryota</taxon>
        <taxon>Fungi</taxon>
        <taxon>Fungi incertae sedis</taxon>
        <taxon>Chytridiomycota</taxon>
        <taxon>Chytridiomycota incertae sedis</taxon>
        <taxon>Chytridiomycetes</taxon>
        <taxon>Spizellomycetales</taxon>
        <taxon>Powellomycetaceae</taxon>
        <taxon>Geranomyces</taxon>
    </lineage>
</organism>
<keyword evidence="1" id="KW-1133">Transmembrane helix</keyword>
<dbReference type="Proteomes" id="UP001212152">
    <property type="component" value="Unassembled WGS sequence"/>
</dbReference>
<sequence length="292" mass="32228">MPLIPRLHLIEFSEQPWVPAVIRYSVSRVLTAFWEADFGEPILKFLTAIGVVTPINAVLPPIRRAVAWSGATCVMDSCSGSGGPTPAIERIYNASARAGNSDRLDFYMSDLFPDVSAWQQAAAGRPRLKFLEDSVDATNPPAAVRKMKAFRAFFLSFHHFDDALAKRVVKSAMANGDGFGIFELQSRTIATILSLVMLFPITMLVTLVTPGLRRSLPHLFFTFIIPIVPLIVMVDGMTSALRTRTPQEILAMVEAAREELDQSEGDWKIEVGQQAILGPVKANWLTVAKTRK</sequence>
<protein>
    <submittedName>
        <fullName evidence="2">Uncharacterized protein</fullName>
    </submittedName>
</protein>
<dbReference type="AlphaFoldDB" id="A0AAD5TUV2"/>
<accession>A0AAD5TUV2</accession>
<feature type="transmembrane region" description="Helical" evidence="1">
    <location>
        <begin position="189"/>
        <end position="209"/>
    </location>
</feature>
<dbReference type="EMBL" id="JADGJQ010000005">
    <property type="protein sequence ID" value="KAJ3183752.1"/>
    <property type="molecule type" value="Genomic_DNA"/>
</dbReference>
<evidence type="ECO:0000313" key="2">
    <source>
        <dbReference type="EMBL" id="KAJ3183752.1"/>
    </source>
</evidence>
<gene>
    <name evidence="2" type="ORF">HDU87_005868</name>
</gene>
<comment type="caution">
    <text evidence="2">The sequence shown here is derived from an EMBL/GenBank/DDBJ whole genome shotgun (WGS) entry which is preliminary data.</text>
</comment>
<keyword evidence="1" id="KW-0812">Transmembrane</keyword>
<evidence type="ECO:0000256" key="1">
    <source>
        <dbReference type="SAM" id="Phobius"/>
    </source>
</evidence>
<keyword evidence="3" id="KW-1185">Reference proteome</keyword>
<reference evidence="2" key="1">
    <citation type="submission" date="2020-05" db="EMBL/GenBank/DDBJ databases">
        <title>Phylogenomic resolution of chytrid fungi.</title>
        <authorList>
            <person name="Stajich J.E."/>
            <person name="Amses K."/>
            <person name="Simmons R."/>
            <person name="Seto K."/>
            <person name="Myers J."/>
            <person name="Bonds A."/>
            <person name="Quandt C.A."/>
            <person name="Barry K."/>
            <person name="Liu P."/>
            <person name="Grigoriev I."/>
            <person name="Longcore J.E."/>
            <person name="James T.Y."/>
        </authorList>
    </citation>
    <scope>NUCLEOTIDE SEQUENCE</scope>
    <source>
        <strain evidence="2">JEL0379</strain>
    </source>
</reference>
<feature type="transmembrane region" description="Helical" evidence="1">
    <location>
        <begin position="215"/>
        <end position="234"/>
    </location>
</feature>
<name>A0AAD5TUV2_9FUNG</name>
<keyword evidence="1" id="KW-0472">Membrane</keyword>